<keyword evidence="2" id="KW-0472">Membrane</keyword>
<organism evidence="3 4">
    <name type="scientific">Dreissena polymorpha</name>
    <name type="common">Zebra mussel</name>
    <name type="synonym">Mytilus polymorpha</name>
    <dbReference type="NCBI Taxonomy" id="45954"/>
    <lineage>
        <taxon>Eukaryota</taxon>
        <taxon>Metazoa</taxon>
        <taxon>Spiralia</taxon>
        <taxon>Lophotrochozoa</taxon>
        <taxon>Mollusca</taxon>
        <taxon>Bivalvia</taxon>
        <taxon>Autobranchia</taxon>
        <taxon>Heteroconchia</taxon>
        <taxon>Euheterodonta</taxon>
        <taxon>Imparidentia</taxon>
        <taxon>Neoheterodontei</taxon>
        <taxon>Myida</taxon>
        <taxon>Dreissenoidea</taxon>
        <taxon>Dreissenidae</taxon>
        <taxon>Dreissena</taxon>
    </lineage>
</organism>
<evidence type="ECO:0000313" key="3">
    <source>
        <dbReference type="EMBL" id="KAH3819255.1"/>
    </source>
</evidence>
<evidence type="ECO:0008006" key="5">
    <source>
        <dbReference type="Google" id="ProtNLM"/>
    </source>
</evidence>
<feature type="coiled-coil region" evidence="1">
    <location>
        <begin position="62"/>
        <end position="96"/>
    </location>
</feature>
<keyword evidence="2" id="KW-1133">Transmembrane helix</keyword>
<protein>
    <recommendedName>
        <fullName evidence="5">Coiled-coil domain-containing protein 51</fullName>
    </recommendedName>
</protein>
<proteinExistence type="predicted"/>
<dbReference type="PANTHER" id="PTHR28624:SF1">
    <property type="entry name" value="MITOCHONDRIAL POTASSIUM CHANNEL"/>
    <property type="match status" value="1"/>
</dbReference>
<reference evidence="3" key="2">
    <citation type="submission" date="2020-11" db="EMBL/GenBank/DDBJ databases">
        <authorList>
            <person name="McCartney M.A."/>
            <person name="Auch B."/>
            <person name="Kono T."/>
            <person name="Mallez S."/>
            <person name="Becker A."/>
            <person name="Gohl D.M."/>
            <person name="Silverstein K.A.T."/>
            <person name="Koren S."/>
            <person name="Bechman K.B."/>
            <person name="Herman A."/>
            <person name="Abrahante J.E."/>
            <person name="Garbe J."/>
        </authorList>
    </citation>
    <scope>NUCLEOTIDE SEQUENCE</scope>
    <source>
        <strain evidence="3">Duluth1</strain>
        <tissue evidence="3">Whole animal</tissue>
    </source>
</reference>
<comment type="caution">
    <text evidence="3">The sequence shown here is derived from an EMBL/GenBank/DDBJ whole genome shotgun (WGS) entry which is preliminary data.</text>
</comment>
<keyword evidence="4" id="KW-1185">Reference proteome</keyword>
<reference evidence="3" key="1">
    <citation type="journal article" date="2019" name="bioRxiv">
        <title>The Genome of the Zebra Mussel, Dreissena polymorpha: A Resource for Invasive Species Research.</title>
        <authorList>
            <person name="McCartney M.A."/>
            <person name="Auch B."/>
            <person name="Kono T."/>
            <person name="Mallez S."/>
            <person name="Zhang Y."/>
            <person name="Obille A."/>
            <person name="Becker A."/>
            <person name="Abrahante J.E."/>
            <person name="Garbe J."/>
            <person name="Badalamenti J.P."/>
            <person name="Herman A."/>
            <person name="Mangelson H."/>
            <person name="Liachko I."/>
            <person name="Sullivan S."/>
            <person name="Sone E.D."/>
            <person name="Koren S."/>
            <person name="Silverstein K.A.T."/>
            <person name="Beckman K.B."/>
            <person name="Gohl D.M."/>
        </authorList>
    </citation>
    <scope>NUCLEOTIDE SEQUENCE</scope>
    <source>
        <strain evidence="3">Duluth1</strain>
        <tissue evidence="3">Whole animal</tissue>
    </source>
</reference>
<dbReference type="PANTHER" id="PTHR28624">
    <property type="entry name" value="COILED-COIL DOMAIN-CONTAINING PROTEIN 51"/>
    <property type="match status" value="1"/>
</dbReference>
<evidence type="ECO:0000256" key="1">
    <source>
        <dbReference type="SAM" id="Coils"/>
    </source>
</evidence>
<evidence type="ECO:0000256" key="2">
    <source>
        <dbReference type="SAM" id="Phobius"/>
    </source>
</evidence>
<dbReference type="EMBL" id="JAIWYP010000005">
    <property type="protein sequence ID" value="KAH3819255.1"/>
    <property type="molecule type" value="Genomic_DNA"/>
</dbReference>
<dbReference type="InterPro" id="IPR037660">
    <property type="entry name" value="CCDC51"/>
</dbReference>
<evidence type="ECO:0000313" key="4">
    <source>
        <dbReference type="Proteomes" id="UP000828390"/>
    </source>
</evidence>
<feature type="transmembrane region" description="Helical" evidence="2">
    <location>
        <begin position="327"/>
        <end position="348"/>
    </location>
</feature>
<gene>
    <name evidence="3" type="ORF">DPMN_120989</name>
</gene>
<sequence>MALCRRILRLSIHAKHCRFVVRRYAKPITGYESADNALQAVTGGRINRWLDAYEDLVGLTEVRQAQDQVTQAESSYRSIQEQRRSTQQQLTKIQAKIKAIATEIEKTKRGTDAYLGLVTKENEIIKEEKEVLEQVTVLEESEKQSFTLLSSALRESHEKERARAERMKYWGIMGSIIGAVIGIFGSTVNSYMRMKELRNLVTTAAESGQIHREKMMELIMSVNEQYGKIYQFLADIRSATGITPPAKQTPAKISNNDTTASESNLEELISTLKQNEVMFREEINKLGEILLVKQGRGDSEGKETVVYVGPEMQSLLHTTEKSIEKKLVVQTCVYVLAAVSVPILLKIFSGS</sequence>
<name>A0A9D4GQ03_DREPO</name>
<keyword evidence="1" id="KW-0175">Coiled coil</keyword>
<keyword evidence="2" id="KW-0812">Transmembrane</keyword>
<dbReference type="Proteomes" id="UP000828390">
    <property type="component" value="Unassembled WGS sequence"/>
</dbReference>
<feature type="transmembrane region" description="Helical" evidence="2">
    <location>
        <begin position="169"/>
        <end position="188"/>
    </location>
</feature>
<accession>A0A9D4GQ03</accession>
<dbReference type="AlphaFoldDB" id="A0A9D4GQ03"/>
<dbReference type="OrthoDB" id="6243211at2759"/>